<dbReference type="AlphaFoldDB" id="A0AAN9SI71"/>
<gene>
    <name evidence="1" type="ORF">VNO78_16653</name>
</gene>
<name>A0AAN9SI71_PSOTE</name>
<accession>A0AAN9SI71</accession>
<evidence type="ECO:0000313" key="1">
    <source>
        <dbReference type="EMBL" id="KAK7395989.1"/>
    </source>
</evidence>
<dbReference type="EMBL" id="JAYMYS010000004">
    <property type="protein sequence ID" value="KAK7395989.1"/>
    <property type="molecule type" value="Genomic_DNA"/>
</dbReference>
<protein>
    <submittedName>
        <fullName evidence="1">Uncharacterized protein</fullName>
    </submittedName>
</protein>
<keyword evidence="2" id="KW-1185">Reference proteome</keyword>
<proteinExistence type="predicted"/>
<organism evidence="1 2">
    <name type="scientific">Psophocarpus tetragonolobus</name>
    <name type="common">Winged bean</name>
    <name type="synonym">Dolichos tetragonolobus</name>
    <dbReference type="NCBI Taxonomy" id="3891"/>
    <lineage>
        <taxon>Eukaryota</taxon>
        <taxon>Viridiplantae</taxon>
        <taxon>Streptophyta</taxon>
        <taxon>Embryophyta</taxon>
        <taxon>Tracheophyta</taxon>
        <taxon>Spermatophyta</taxon>
        <taxon>Magnoliopsida</taxon>
        <taxon>eudicotyledons</taxon>
        <taxon>Gunneridae</taxon>
        <taxon>Pentapetalae</taxon>
        <taxon>rosids</taxon>
        <taxon>fabids</taxon>
        <taxon>Fabales</taxon>
        <taxon>Fabaceae</taxon>
        <taxon>Papilionoideae</taxon>
        <taxon>50 kb inversion clade</taxon>
        <taxon>NPAAA clade</taxon>
        <taxon>indigoferoid/millettioid clade</taxon>
        <taxon>Phaseoleae</taxon>
        <taxon>Psophocarpus</taxon>
    </lineage>
</organism>
<dbReference type="Proteomes" id="UP001386955">
    <property type="component" value="Unassembled WGS sequence"/>
</dbReference>
<reference evidence="1 2" key="1">
    <citation type="submission" date="2024-01" db="EMBL/GenBank/DDBJ databases">
        <title>The genomes of 5 underutilized Papilionoideae crops provide insights into root nodulation and disease resistanc.</title>
        <authorList>
            <person name="Jiang F."/>
        </authorList>
    </citation>
    <scope>NUCLEOTIDE SEQUENCE [LARGE SCALE GENOMIC DNA]</scope>
    <source>
        <strain evidence="1">DUOXIRENSHENG_FW03</strain>
        <tissue evidence="1">Leaves</tissue>
    </source>
</reference>
<sequence length="70" mass="8171">MLQLWFPQGRCQKRKERRWFPEGDSIIVLKILISDKGKKREGKEKALAEGTNARENNNNSDFALFYSLLS</sequence>
<evidence type="ECO:0000313" key="2">
    <source>
        <dbReference type="Proteomes" id="UP001386955"/>
    </source>
</evidence>
<comment type="caution">
    <text evidence="1">The sequence shown here is derived from an EMBL/GenBank/DDBJ whole genome shotgun (WGS) entry which is preliminary data.</text>
</comment>